<organism evidence="2 3">
    <name type="scientific">Nyssa sinensis</name>
    <dbReference type="NCBI Taxonomy" id="561372"/>
    <lineage>
        <taxon>Eukaryota</taxon>
        <taxon>Viridiplantae</taxon>
        <taxon>Streptophyta</taxon>
        <taxon>Embryophyta</taxon>
        <taxon>Tracheophyta</taxon>
        <taxon>Spermatophyta</taxon>
        <taxon>Magnoliopsida</taxon>
        <taxon>eudicotyledons</taxon>
        <taxon>Gunneridae</taxon>
        <taxon>Pentapetalae</taxon>
        <taxon>asterids</taxon>
        <taxon>Cornales</taxon>
        <taxon>Nyssaceae</taxon>
        <taxon>Nyssa</taxon>
    </lineage>
</organism>
<feature type="compositionally biased region" description="Basic and acidic residues" evidence="1">
    <location>
        <begin position="45"/>
        <end position="66"/>
    </location>
</feature>
<evidence type="ECO:0000256" key="1">
    <source>
        <dbReference type="SAM" id="MobiDB-lite"/>
    </source>
</evidence>
<dbReference type="Pfam" id="PF21737">
    <property type="entry name" value="DUF6865"/>
    <property type="match status" value="1"/>
</dbReference>
<reference evidence="2 3" key="1">
    <citation type="submission" date="2019-09" db="EMBL/GenBank/DDBJ databases">
        <title>A chromosome-level genome assembly of the Chinese tupelo Nyssa sinensis.</title>
        <authorList>
            <person name="Yang X."/>
            <person name="Kang M."/>
            <person name="Yang Y."/>
            <person name="Xiong H."/>
            <person name="Wang M."/>
            <person name="Zhang Z."/>
            <person name="Wang Z."/>
            <person name="Wu H."/>
            <person name="Ma T."/>
            <person name="Liu J."/>
            <person name="Xi Z."/>
        </authorList>
    </citation>
    <scope>NUCLEOTIDE SEQUENCE [LARGE SCALE GENOMIC DNA]</scope>
    <source>
        <strain evidence="2">J267</strain>
        <tissue evidence="2">Leaf</tissue>
    </source>
</reference>
<dbReference type="PANTHER" id="PTHR35282:SF2">
    <property type="entry name" value="F5D14.24 PROTEIN"/>
    <property type="match status" value="1"/>
</dbReference>
<sequence length="138" mass="15241">MVESNCTTALKLIEDESPTDHEMAALVEDCSLRAETRAKNVKSQESQKEDSCHFMDKKESAKEASEDVTRESLIALSYRLPEKDLSLELSPEKLNGENLVEGINGDGAEKYRSKLISISNSQSPDIKALPVAQEELKG</sequence>
<evidence type="ECO:0000313" key="2">
    <source>
        <dbReference type="EMBL" id="KAA8538647.1"/>
    </source>
</evidence>
<dbReference type="PANTHER" id="PTHR35282">
    <property type="entry name" value="F5D14.24 PROTEIN"/>
    <property type="match status" value="1"/>
</dbReference>
<proteinExistence type="predicted"/>
<gene>
    <name evidence="2" type="ORF">F0562_028159</name>
</gene>
<dbReference type="AlphaFoldDB" id="A0A5J5BA56"/>
<evidence type="ECO:0000313" key="3">
    <source>
        <dbReference type="Proteomes" id="UP000325577"/>
    </source>
</evidence>
<accession>A0A5J5BA56</accession>
<dbReference type="InterPro" id="IPR049198">
    <property type="entry name" value="DUF6865"/>
</dbReference>
<dbReference type="EMBL" id="CM018038">
    <property type="protein sequence ID" value="KAA8538647.1"/>
    <property type="molecule type" value="Genomic_DNA"/>
</dbReference>
<dbReference type="OrthoDB" id="632588at2759"/>
<protein>
    <submittedName>
        <fullName evidence="2">Uncharacterized protein</fullName>
    </submittedName>
</protein>
<dbReference type="Proteomes" id="UP000325577">
    <property type="component" value="Linkage Group LG15"/>
</dbReference>
<keyword evidence="3" id="KW-1185">Reference proteome</keyword>
<name>A0A5J5BA56_9ASTE</name>
<feature type="region of interest" description="Disordered" evidence="1">
    <location>
        <begin position="37"/>
        <end position="66"/>
    </location>
</feature>